<dbReference type="EMBL" id="JAPMOS010000046">
    <property type="protein sequence ID" value="KAJ4457475.1"/>
    <property type="molecule type" value="Genomic_DNA"/>
</dbReference>
<protein>
    <submittedName>
        <fullName evidence="2">Uncharacterized protein</fullName>
    </submittedName>
</protein>
<dbReference type="Proteomes" id="UP001141327">
    <property type="component" value="Unassembled WGS sequence"/>
</dbReference>
<accession>A0ABQ8UJ61</accession>
<evidence type="ECO:0000313" key="2">
    <source>
        <dbReference type="EMBL" id="KAJ4457475.1"/>
    </source>
</evidence>
<evidence type="ECO:0000313" key="3">
    <source>
        <dbReference type="Proteomes" id="UP001141327"/>
    </source>
</evidence>
<sequence length="524" mass="57080">MTASIGIALDKGSYRQQPVAEFLRAQAAAAAAAPEGRQPGTDRLHQQPVAEYLRESAAAAAAAAAPEGGTDRLQQQPVAEFLREAAAAAAPEGRQPGTDRLQQQQPRDRLLSALVDYTTSPEFLDFLANNFCSAHTIITLAQNMGLLPLLHRILAPDRPIARHDCPEEDRGQLAKAIAIGALILEGGQCRACSPIMRSLVLWQLDSSGRNKLVPSSPASAPPPPLVKMLSDALRRCDVTMLRQAESRKKRYYDPDRPAWHCLRASAWHSCLYPALSKEARNCGCYCVPDTLLPPDAPGRPAAAAAGSRLKRTEFLIRHGEATHLIEFAVAPLGAQREAYFERLMNDRRFNSPFLSTALLVFFEPEPAIPKPPDLTPPNEAARQAIAAGQLQFLVVRFDEGLTRFTVYDPTKPDPEIVSARRPPMPPPSALTKASLPRLVGNRPSKVQLLAVLSKVQQQSPELADPHEWDPIRRTILGYCACVEDLQELDEPILCSEGLPGPVAHRVIQAISAALSGERDVTSTK</sequence>
<keyword evidence="3" id="KW-1185">Reference proteome</keyword>
<proteinExistence type="predicted"/>
<gene>
    <name evidence="2" type="ORF">PAPYR_7069</name>
</gene>
<evidence type="ECO:0000256" key="1">
    <source>
        <dbReference type="SAM" id="MobiDB-lite"/>
    </source>
</evidence>
<feature type="region of interest" description="Disordered" evidence="1">
    <location>
        <begin position="86"/>
        <end position="106"/>
    </location>
</feature>
<feature type="region of interest" description="Disordered" evidence="1">
    <location>
        <begin position="28"/>
        <end position="48"/>
    </location>
</feature>
<comment type="caution">
    <text evidence="2">The sequence shown here is derived from an EMBL/GenBank/DDBJ whole genome shotgun (WGS) entry which is preliminary data.</text>
</comment>
<organism evidence="2 3">
    <name type="scientific">Paratrimastix pyriformis</name>
    <dbReference type="NCBI Taxonomy" id="342808"/>
    <lineage>
        <taxon>Eukaryota</taxon>
        <taxon>Metamonada</taxon>
        <taxon>Preaxostyla</taxon>
        <taxon>Paratrimastigidae</taxon>
        <taxon>Paratrimastix</taxon>
    </lineage>
</organism>
<feature type="region of interest" description="Disordered" evidence="1">
    <location>
        <begin position="414"/>
        <end position="433"/>
    </location>
</feature>
<name>A0ABQ8UJ61_9EUKA</name>
<reference evidence="2" key="1">
    <citation type="journal article" date="2022" name="bioRxiv">
        <title>Genomics of Preaxostyla Flagellates Illuminates Evolutionary Transitions and the Path Towards Mitochondrial Loss.</title>
        <authorList>
            <person name="Novak L.V.F."/>
            <person name="Treitli S.C."/>
            <person name="Pyrih J."/>
            <person name="Halakuc P."/>
            <person name="Pipaliya S.V."/>
            <person name="Vacek V."/>
            <person name="Brzon O."/>
            <person name="Soukal P."/>
            <person name="Eme L."/>
            <person name="Dacks J.B."/>
            <person name="Karnkowska A."/>
            <person name="Elias M."/>
            <person name="Hampl V."/>
        </authorList>
    </citation>
    <scope>NUCLEOTIDE SEQUENCE</scope>
    <source>
        <strain evidence="2">RCP-MX</strain>
    </source>
</reference>